<dbReference type="Gene3D" id="3.40.50.300">
    <property type="entry name" value="P-loop containing nucleotide triphosphate hydrolases"/>
    <property type="match status" value="1"/>
</dbReference>
<dbReference type="InterPro" id="IPR003439">
    <property type="entry name" value="ABC_transporter-like_ATP-bd"/>
</dbReference>
<dbReference type="PANTHER" id="PTHR42781:SF4">
    <property type="entry name" value="SPERMIDINE_PUTRESCINE IMPORT ATP-BINDING PROTEIN POTA"/>
    <property type="match status" value="1"/>
</dbReference>
<name>A0ABS4KFD2_9FIRM</name>
<reference evidence="5 6" key="1">
    <citation type="submission" date="2021-03" db="EMBL/GenBank/DDBJ databases">
        <title>Genomic Encyclopedia of Type Strains, Phase IV (KMG-IV): sequencing the most valuable type-strain genomes for metagenomic binning, comparative biology and taxonomic classification.</title>
        <authorList>
            <person name="Goeker M."/>
        </authorList>
    </citation>
    <scope>NUCLEOTIDE SEQUENCE [LARGE SCALE GENOMIC DNA]</scope>
    <source>
        <strain evidence="5 6">DSM 27512</strain>
    </source>
</reference>
<keyword evidence="1" id="KW-0813">Transport</keyword>
<dbReference type="EMBL" id="JAGGLI010000002">
    <property type="protein sequence ID" value="MBP2026469.1"/>
    <property type="molecule type" value="Genomic_DNA"/>
</dbReference>
<proteinExistence type="predicted"/>
<accession>A0ABS4KFD2</accession>
<keyword evidence="6" id="KW-1185">Reference proteome</keyword>
<dbReference type="SUPFAM" id="SSF52540">
    <property type="entry name" value="P-loop containing nucleoside triphosphate hydrolases"/>
    <property type="match status" value="1"/>
</dbReference>
<evidence type="ECO:0000313" key="6">
    <source>
        <dbReference type="Proteomes" id="UP001314903"/>
    </source>
</evidence>
<evidence type="ECO:0000256" key="1">
    <source>
        <dbReference type="ARBA" id="ARBA00022448"/>
    </source>
</evidence>
<evidence type="ECO:0000313" key="5">
    <source>
        <dbReference type="EMBL" id="MBP2026469.1"/>
    </source>
</evidence>
<evidence type="ECO:0000256" key="2">
    <source>
        <dbReference type="ARBA" id="ARBA00022741"/>
    </source>
</evidence>
<evidence type="ECO:0000259" key="4">
    <source>
        <dbReference type="PROSITE" id="PS50893"/>
    </source>
</evidence>
<dbReference type="InterPro" id="IPR008995">
    <property type="entry name" value="Mo/tungstate-bd_C_term_dom"/>
</dbReference>
<dbReference type="GO" id="GO:0005524">
    <property type="term" value="F:ATP binding"/>
    <property type="evidence" value="ECO:0007669"/>
    <property type="project" value="UniProtKB-KW"/>
</dbReference>
<dbReference type="SMART" id="SM00382">
    <property type="entry name" value="AAA"/>
    <property type="match status" value="1"/>
</dbReference>
<feature type="domain" description="ABC transporter" evidence="4">
    <location>
        <begin position="4"/>
        <end position="234"/>
    </location>
</feature>
<dbReference type="Pfam" id="PF00005">
    <property type="entry name" value="ABC_tran"/>
    <property type="match status" value="1"/>
</dbReference>
<dbReference type="InterPro" id="IPR017871">
    <property type="entry name" value="ABC_transporter-like_CS"/>
</dbReference>
<keyword evidence="3 5" id="KW-0067">ATP-binding</keyword>
<keyword evidence="2" id="KW-0547">Nucleotide-binding</keyword>
<gene>
    <name evidence="5" type="ORF">J2Z35_000258</name>
</gene>
<dbReference type="InterPro" id="IPR050093">
    <property type="entry name" value="ABC_SmlMolc_Importer"/>
</dbReference>
<sequence length="338" mass="38448">MSYIEVLDVSKSYGDHKVLHNINLSVKQNEFVTLLGSSGCGKTTLLRSIAGLGSIDSGKIILDSEDITHKSPRDRNIGMIFQSYCLFPTMNVFNNVSYGLKLRKESQSKIKEEVMNALESVNLHQKIKSYPSQLSGGERQRVALARALVMKPKVLLLDEPFNAIDAKLRKSLQLKVKELHKEYEMTSIMVTHDQDEAMRMSDTIHLFKDGAIEQSGRPTELYLTPKSKYVASFMGNYNVLEAKDFSIITSGKYKGIKTVVLRPEAIEMKNERFGEITNGYSFEGVISDYIPQGNIVRFTVNIKNIELNVDILVDRFRDFSLNQKIYMKVTEDKILYYD</sequence>
<dbReference type="Proteomes" id="UP001314903">
    <property type="component" value="Unassembled WGS sequence"/>
</dbReference>
<organism evidence="5 6">
    <name type="scientific">Acetoanaerobium pronyense</name>
    <dbReference type="NCBI Taxonomy" id="1482736"/>
    <lineage>
        <taxon>Bacteria</taxon>
        <taxon>Bacillati</taxon>
        <taxon>Bacillota</taxon>
        <taxon>Clostridia</taxon>
        <taxon>Peptostreptococcales</taxon>
        <taxon>Filifactoraceae</taxon>
        <taxon>Acetoanaerobium</taxon>
    </lineage>
</organism>
<evidence type="ECO:0000256" key="3">
    <source>
        <dbReference type="ARBA" id="ARBA00022840"/>
    </source>
</evidence>
<comment type="caution">
    <text evidence="5">The sequence shown here is derived from an EMBL/GenBank/DDBJ whole genome shotgun (WGS) entry which is preliminary data.</text>
</comment>
<dbReference type="SUPFAM" id="SSF50331">
    <property type="entry name" value="MOP-like"/>
    <property type="match status" value="1"/>
</dbReference>
<protein>
    <submittedName>
        <fullName evidence="5">Spermidine/putrescine transport system ATP-binding protein</fullName>
    </submittedName>
</protein>
<dbReference type="RefSeq" id="WP_209658573.1">
    <property type="nucleotide sequence ID" value="NZ_JAGGLI010000002.1"/>
</dbReference>
<dbReference type="PANTHER" id="PTHR42781">
    <property type="entry name" value="SPERMIDINE/PUTRESCINE IMPORT ATP-BINDING PROTEIN POTA"/>
    <property type="match status" value="1"/>
</dbReference>
<dbReference type="PROSITE" id="PS50893">
    <property type="entry name" value="ABC_TRANSPORTER_2"/>
    <property type="match status" value="1"/>
</dbReference>
<dbReference type="InterPro" id="IPR027417">
    <property type="entry name" value="P-loop_NTPase"/>
</dbReference>
<dbReference type="PROSITE" id="PS00211">
    <property type="entry name" value="ABC_TRANSPORTER_1"/>
    <property type="match status" value="1"/>
</dbReference>
<dbReference type="InterPro" id="IPR003593">
    <property type="entry name" value="AAA+_ATPase"/>
</dbReference>